<name>A0A023E0B0_9PROT</name>
<dbReference type="Proteomes" id="UP000024842">
    <property type="component" value="Unassembled WGS sequence"/>
</dbReference>
<dbReference type="EMBL" id="BAUP01000152">
    <property type="protein sequence ID" value="GAJ46900.1"/>
    <property type="molecule type" value="Genomic_DNA"/>
</dbReference>
<protein>
    <submittedName>
        <fullName evidence="1">Uncharacterized protein</fullName>
    </submittedName>
</protein>
<evidence type="ECO:0000313" key="2">
    <source>
        <dbReference type="Proteomes" id="UP000024842"/>
    </source>
</evidence>
<organism evidence="1 2">
    <name type="scientific">Holospora elegans E1</name>
    <dbReference type="NCBI Taxonomy" id="1427503"/>
    <lineage>
        <taxon>Bacteria</taxon>
        <taxon>Pseudomonadati</taxon>
        <taxon>Pseudomonadota</taxon>
        <taxon>Alphaproteobacteria</taxon>
        <taxon>Holosporales</taxon>
        <taxon>Holosporaceae</taxon>
        <taxon>Holospora</taxon>
    </lineage>
</organism>
<accession>A0A023E0B0</accession>
<dbReference type="AlphaFoldDB" id="A0A023E0B0"/>
<dbReference type="STRING" id="1427503.HE1_01243"/>
<sequence length="71" mass="7968">MVVLAYLDKKLTSSELVSGGCVNLNIKIQLENQNHPLILRIYLRDKDAADREQKLSALIKETAPTPLTHLI</sequence>
<reference evidence="1 2" key="1">
    <citation type="journal article" date="2014" name="FEMS Microbiol. Lett.">
        <title>Draft genome sequences of three Holospora species (Holospora obtusa, Holospora undulata, and Holospora elegans), endonuclear symbiotic bacteria of the ciliate Paramecium caudatum.</title>
        <authorList>
            <person name="Dohra H."/>
            <person name="Tanaka K."/>
            <person name="Suzuki T."/>
            <person name="Fujishima M."/>
            <person name="Suzuki H."/>
        </authorList>
    </citation>
    <scope>NUCLEOTIDE SEQUENCE [LARGE SCALE GENOMIC DNA]</scope>
    <source>
        <strain evidence="1 2">E1</strain>
    </source>
</reference>
<evidence type="ECO:0000313" key="1">
    <source>
        <dbReference type="EMBL" id="GAJ46900.1"/>
    </source>
</evidence>
<gene>
    <name evidence="1" type="ORF">HE1_01243</name>
</gene>
<comment type="caution">
    <text evidence="1">The sequence shown here is derived from an EMBL/GenBank/DDBJ whole genome shotgun (WGS) entry which is preliminary data.</text>
</comment>
<keyword evidence="2" id="KW-1185">Reference proteome</keyword>
<proteinExistence type="predicted"/>